<evidence type="ECO:0000313" key="9">
    <source>
        <dbReference type="EMBL" id="CAD7250801.1"/>
    </source>
</evidence>
<accession>A0A7R9AAY1</accession>
<keyword evidence="4" id="KW-0540">Nuclease</keyword>
<dbReference type="OrthoDB" id="6343422at2759"/>
<comment type="similarity">
    <text evidence="3">Belongs to the HARBI1 family.</text>
</comment>
<evidence type="ECO:0000256" key="6">
    <source>
        <dbReference type="ARBA" id="ARBA00022801"/>
    </source>
</evidence>
<dbReference type="GO" id="GO:0016787">
    <property type="term" value="F:hydrolase activity"/>
    <property type="evidence" value="ECO:0007669"/>
    <property type="project" value="UniProtKB-KW"/>
</dbReference>
<evidence type="ECO:0000259" key="8">
    <source>
        <dbReference type="Pfam" id="PF13359"/>
    </source>
</evidence>
<dbReference type="GO" id="GO:0046872">
    <property type="term" value="F:metal ion binding"/>
    <property type="evidence" value="ECO:0007669"/>
    <property type="project" value="UniProtKB-KW"/>
</dbReference>
<keyword evidence="7" id="KW-0539">Nucleus</keyword>
<evidence type="ECO:0000256" key="2">
    <source>
        <dbReference type="ARBA" id="ARBA00004123"/>
    </source>
</evidence>
<dbReference type="AlphaFoldDB" id="A0A7R9AAY1"/>
<evidence type="ECO:0000256" key="5">
    <source>
        <dbReference type="ARBA" id="ARBA00022723"/>
    </source>
</evidence>
<dbReference type="Proteomes" id="UP000677054">
    <property type="component" value="Unassembled WGS sequence"/>
</dbReference>
<dbReference type="InterPro" id="IPR027806">
    <property type="entry name" value="HARBI1_dom"/>
</dbReference>
<reference evidence="9" key="1">
    <citation type="submission" date="2020-11" db="EMBL/GenBank/DDBJ databases">
        <authorList>
            <person name="Tran Van P."/>
        </authorList>
    </citation>
    <scope>NUCLEOTIDE SEQUENCE</scope>
</reference>
<evidence type="ECO:0000256" key="1">
    <source>
        <dbReference type="ARBA" id="ARBA00001968"/>
    </source>
</evidence>
<gene>
    <name evidence="9" type="ORF">DSTB1V02_LOCUS10570</name>
</gene>
<protein>
    <recommendedName>
        <fullName evidence="8">DDE Tnp4 domain-containing protein</fullName>
    </recommendedName>
</protein>
<keyword evidence="10" id="KW-1185">Reference proteome</keyword>
<evidence type="ECO:0000256" key="7">
    <source>
        <dbReference type="ARBA" id="ARBA00023242"/>
    </source>
</evidence>
<organism evidence="9">
    <name type="scientific">Darwinula stevensoni</name>
    <dbReference type="NCBI Taxonomy" id="69355"/>
    <lineage>
        <taxon>Eukaryota</taxon>
        <taxon>Metazoa</taxon>
        <taxon>Ecdysozoa</taxon>
        <taxon>Arthropoda</taxon>
        <taxon>Crustacea</taxon>
        <taxon>Oligostraca</taxon>
        <taxon>Ostracoda</taxon>
        <taxon>Podocopa</taxon>
        <taxon>Podocopida</taxon>
        <taxon>Darwinulocopina</taxon>
        <taxon>Darwinuloidea</taxon>
        <taxon>Darwinulidae</taxon>
        <taxon>Darwinula</taxon>
    </lineage>
</organism>
<dbReference type="GO" id="GO:0005634">
    <property type="term" value="C:nucleus"/>
    <property type="evidence" value="ECO:0007669"/>
    <property type="project" value="UniProtKB-SubCell"/>
</dbReference>
<dbReference type="Pfam" id="PF13359">
    <property type="entry name" value="DDE_Tnp_4"/>
    <property type="match status" value="1"/>
</dbReference>
<comment type="subcellular location">
    <subcellularLocation>
        <location evidence="2">Nucleus</location>
    </subcellularLocation>
</comment>
<dbReference type="InterPro" id="IPR045249">
    <property type="entry name" value="HARBI1-like"/>
</dbReference>
<dbReference type="EMBL" id="CAJPEV010003080">
    <property type="protein sequence ID" value="CAG0898860.1"/>
    <property type="molecule type" value="Genomic_DNA"/>
</dbReference>
<feature type="domain" description="DDE Tnp4" evidence="8">
    <location>
        <begin position="9"/>
        <end position="94"/>
    </location>
</feature>
<dbReference type="PANTHER" id="PTHR22930:SF286">
    <property type="entry name" value="NUCLEASE HARBI1"/>
    <property type="match status" value="1"/>
</dbReference>
<proteinExistence type="inferred from homology"/>
<evidence type="ECO:0000313" key="10">
    <source>
        <dbReference type="Proteomes" id="UP000677054"/>
    </source>
</evidence>
<dbReference type="EMBL" id="LR902597">
    <property type="protein sequence ID" value="CAD7250801.1"/>
    <property type="molecule type" value="Genomic_DNA"/>
</dbReference>
<dbReference type="PANTHER" id="PTHR22930">
    <property type="match status" value="1"/>
</dbReference>
<comment type="cofactor">
    <cofactor evidence="1">
        <name>a divalent metal cation</name>
        <dbReference type="ChEBI" id="CHEBI:60240"/>
    </cofactor>
</comment>
<keyword evidence="6" id="KW-0378">Hydrolase</keyword>
<name>A0A7R9AAY1_9CRUS</name>
<evidence type="ECO:0000256" key="4">
    <source>
        <dbReference type="ARBA" id="ARBA00022722"/>
    </source>
</evidence>
<sequence length="138" mass="15861">MTNSHLYIMLERSPNMGIILGDSAYPARPYLMTPLSNPQTQQEFHCNSAHSSTRIVIERAFGQWKRRFHCLHSELRMEPRRVCTVVNACAVLHNLCKSQHLADFQDILPDDSEPPSDPPIANTRGTSDIRSFFIQQYF</sequence>
<dbReference type="GO" id="GO:0004518">
    <property type="term" value="F:nuclease activity"/>
    <property type="evidence" value="ECO:0007669"/>
    <property type="project" value="UniProtKB-KW"/>
</dbReference>
<keyword evidence="5" id="KW-0479">Metal-binding</keyword>
<evidence type="ECO:0000256" key="3">
    <source>
        <dbReference type="ARBA" id="ARBA00006958"/>
    </source>
</evidence>